<sequence length="171" mass="17859">CPVENIYPGKQGPPPPRTTTAAAATSTTPTIVAWGERMDPGRGSGAGQEGIVSRLMPVDVGHSEVSEGLTTTPAATMTTTRVTCGAPSAPPHWPYAGPQDTAKYRAAAVSSPDKRPNIPCSPLMSPAKRTGSTLGPLGFIYPFFLAPQRVDQGVKFVSARHSPDVSPVPRQ</sequence>
<evidence type="ECO:0000313" key="2">
    <source>
        <dbReference type="EMBL" id="CAB1432267.1"/>
    </source>
</evidence>
<keyword evidence="3" id="KW-1185">Reference proteome</keyword>
<comment type="caution">
    <text evidence="2">The sequence shown here is derived from an EMBL/GenBank/DDBJ whole genome shotgun (WGS) entry which is preliminary data.</text>
</comment>
<accession>A0A9N7UL18</accession>
<reference evidence="2" key="1">
    <citation type="submission" date="2020-03" db="EMBL/GenBank/DDBJ databases">
        <authorList>
            <person name="Weist P."/>
        </authorList>
    </citation>
    <scope>NUCLEOTIDE SEQUENCE</scope>
</reference>
<feature type="non-terminal residue" evidence="2">
    <location>
        <position position="171"/>
    </location>
</feature>
<dbReference type="Proteomes" id="UP001153269">
    <property type="component" value="Unassembled WGS sequence"/>
</dbReference>
<evidence type="ECO:0000256" key="1">
    <source>
        <dbReference type="SAM" id="MobiDB-lite"/>
    </source>
</evidence>
<protein>
    <submittedName>
        <fullName evidence="2">Uncharacterized protein</fullName>
    </submittedName>
</protein>
<proteinExistence type="predicted"/>
<dbReference type="AlphaFoldDB" id="A0A9N7UL18"/>
<feature type="region of interest" description="Disordered" evidence="1">
    <location>
        <begin position="1"/>
        <end position="26"/>
    </location>
</feature>
<evidence type="ECO:0000313" key="3">
    <source>
        <dbReference type="Proteomes" id="UP001153269"/>
    </source>
</evidence>
<gene>
    <name evidence="2" type="ORF">PLEPLA_LOCUS20324</name>
</gene>
<organism evidence="2 3">
    <name type="scientific">Pleuronectes platessa</name>
    <name type="common">European plaice</name>
    <dbReference type="NCBI Taxonomy" id="8262"/>
    <lineage>
        <taxon>Eukaryota</taxon>
        <taxon>Metazoa</taxon>
        <taxon>Chordata</taxon>
        <taxon>Craniata</taxon>
        <taxon>Vertebrata</taxon>
        <taxon>Euteleostomi</taxon>
        <taxon>Actinopterygii</taxon>
        <taxon>Neopterygii</taxon>
        <taxon>Teleostei</taxon>
        <taxon>Neoteleostei</taxon>
        <taxon>Acanthomorphata</taxon>
        <taxon>Carangaria</taxon>
        <taxon>Pleuronectiformes</taxon>
        <taxon>Pleuronectoidei</taxon>
        <taxon>Pleuronectidae</taxon>
        <taxon>Pleuronectes</taxon>
    </lineage>
</organism>
<name>A0A9N7UL18_PLEPL</name>
<dbReference type="EMBL" id="CADEAL010001424">
    <property type="protein sequence ID" value="CAB1432267.1"/>
    <property type="molecule type" value="Genomic_DNA"/>
</dbReference>